<dbReference type="PANTHER" id="PTHR21666">
    <property type="entry name" value="PEPTIDASE-RELATED"/>
    <property type="match status" value="1"/>
</dbReference>
<dbReference type="InterPro" id="IPR050570">
    <property type="entry name" value="Cell_wall_metabolism_enzyme"/>
</dbReference>
<dbReference type="GO" id="GO:0046872">
    <property type="term" value="F:metal ion binding"/>
    <property type="evidence" value="ECO:0007669"/>
    <property type="project" value="UniProtKB-KW"/>
</dbReference>
<evidence type="ECO:0000313" key="11">
    <source>
        <dbReference type="Proteomes" id="UP000052008"/>
    </source>
</evidence>
<reference evidence="10 11" key="1">
    <citation type="journal article" date="2015" name="Microbiome">
        <title>Genomic resolution of linkages in carbon, nitrogen, and sulfur cycling among widespread estuary sediment bacteria.</title>
        <authorList>
            <person name="Baker B.J."/>
            <person name="Lazar C.S."/>
            <person name="Teske A.P."/>
            <person name="Dick G.J."/>
        </authorList>
    </citation>
    <scope>NUCLEOTIDE SEQUENCE [LARGE SCALE GENOMIC DNA]</scope>
    <source>
        <strain evidence="10">DG_24</strain>
    </source>
</reference>
<dbReference type="Gene3D" id="3.10.450.350">
    <property type="match status" value="1"/>
</dbReference>
<evidence type="ECO:0000256" key="6">
    <source>
        <dbReference type="ARBA" id="ARBA00022833"/>
    </source>
</evidence>
<comment type="cofactor">
    <cofactor evidence="1">
        <name>Zn(2+)</name>
        <dbReference type="ChEBI" id="CHEBI:29105"/>
    </cofactor>
</comment>
<keyword evidence="4" id="KW-0479">Metal-binding</keyword>
<organism evidence="10 11">
    <name type="scientific">candidate division TA06 bacterium DG_24</name>
    <dbReference type="NCBI Taxonomy" id="1703770"/>
    <lineage>
        <taxon>Bacteria</taxon>
        <taxon>Bacteria division TA06</taxon>
    </lineage>
</organism>
<feature type="domain" description="M23ase beta-sheet core" evidence="8">
    <location>
        <begin position="237"/>
        <end position="333"/>
    </location>
</feature>
<dbReference type="CDD" id="cd12797">
    <property type="entry name" value="M23_peptidase"/>
    <property type="match status" value="1"/>
</dbReference>
<evidence type="ECO:0000256" key="1">
    <source>
        <dbReference type="ARBA" id="ARBA00001947"/>
    </source>
</evidence>
<feature type="domain" description="Csd3-like second N-terminal" evidence="9">
    <location>
        <begin position="108"/>
        <end position="222"/>
    </location>
</feature>
<dbReference type="Pfam" id="PF01551">
    <property type="entry name" value="Peptidase_M23"/>
    <property type="match status" value="1"/>
</dbReference>
<dbReference type="GO" id="GO:0004222">
    <property type="term" value="F:metalloendopeptidase activity"/>
    <property type="evidence" value="ECO:0007669"/>
    <property type="project" value="TreeGrafter"/>
</dbReference>
<evidence type="ECO:0000259" key="9">
    <source>
        <dbReference type="Pfam" id="PF19425"/>
    </source>
</evidence>
<accession>A0A0S7WUS5</accession>
<dbReference type="EMBL" id="LIZS01000010">
    <property type="protein sequence ID" value="KPJ53933.1"/>
    <property type="molecule type" value="Genomic_DNA"/>
</dbReference>
<evidence type="ECO:0000256" key="5">
    <source>
        <dbReference type="ARBA" id="ARBA00022801"/>
    </source>
</evidence>
<dbReference type="InterPro" id="IPR016047">
    <property type="entry name" value="M23ase_b-sheet_dom"/>
</dbReference>
<dbReference type="Gene3D" id="2.70.70.10">
    <property type="entry name" value="Glucose Permease (Domain IIA)"/>
    <property type="match status" value="1"/>
</dbReference>
<protein>
    <submittedName>
        <fullName evidence="10">Uncharacterized protein</fullName>
    </submittedName>
</protein>
<dbReference type="Pfam" id="PF19425">
    <property type="entry name" value="Csd3_N2"/>
    <property type="match status" value="1"/>
</dbReference>
<evidence type="ECO:0000256" key="2">
    <source>
        <dbReference type="ARBA" id="ARBA00004196"/>
    </source>
</evidence>
<dbReference type="InterPro" id="IPR011055">
    <property type="entry name" value="Dup_hybrid_motif"/>
</dbReference>
<evidence type="ECO:0000256" key="7">
    <source>
        <dbReference type="ARBA" id="ARBA00023049"/>
    </source>
</evidence>
<dbReference type="SUPFAM" id="SSF51261">
    <property type="entry name" value="Duplicated hybrid motif"/>
    <property type="match status" value="1"/>
</dbReference>
<proteinExistence type="predicted"/>
<dbReference type="GO" id="GO:0006508">
    <property type="term" value="P:proteolysis"/>
    <property type="evidence" value="ECO:0007669"/>
    <property type="project" value="UniProtKB-KW"/>
</dbReference>
<keyword evidence="6" id="KW-0862">Zinc</keyword>
<sequence length="384" mass="42767">MEVAVPADEPGDTLSGVVRRAETLSEALARSGIEPYTAHEIFSALRGILDFRRCQPGDQFMVVLDTDGVVDYFEYRTGPMVSYVVEPSPEGLRGYRCQAPVARRLALAAGTLEESLYLAMLEHGHSPEFVSKFADIFAWDIDFYTESRDGDRFIALYEELFSEGRCIGYGDIICARYWGREDHYAFRYVDPEGHADYYDENGRSLRKAFLRSPLSYSRISSFYSRSRFHPILRYYRPHHGIDYAAPVGSPVSAIGDGVVEFAGWNGGYGKFVRVRHANDYRSGYGHLSQIAAGVRAGGRVAQGEVIGYVGSTGLSTGPHLHFEMKYKGRFVDPLKVNLPAANPVRPEFMGNFVVHRDSLMAIISGDVETRTARLPAGSSYTDEG</sequence>
<keyword evidence="7" id="KW-0482">Metalloprotease</keyword>
<dbReference type="PANTHER" id="PTHR21666:SF288">
    <property type="entry name" value="CELL DIVISION PROTEIN YTFB"/>
    <property type="match status" value="1"/>
</dbReference>
<dbReference type="InterPro" id="IPR045834">
    <property type="entry name" value="Csd3_N2"/>
</dbReference>
<gene>
    <name evidence="10" type="ORF">AMJ39_02765</name>
</gene>
<comment type="subcellular location">
    <subcellularLocation>
        <location evidence="2">Cell envelope</location>
    </subcellularLocation>
</comment>
<name>A0A0S7WUS5_UNCT6</name>
<comment type="caution">
    <text evidence="10">The sequence shown here is derived from an EMBL/GenBank/DDBJ whole genome shotgun (WGS) entry which is preliminary data.</text>
</comment>
<evidence type="ECO:0000256" key="3">
    <source>
        <dbReference type="ARBA" id="ARBA00022670"/>
    </source>
</evidence>
<dbReference type="AlphaFoldDB" id="A0A0S7WUS5"/>
<dbReference type="Proteomes" id="UP000052008">
    <property type="component" value="Unassembled WGS sequence"/>
</dbReference>
<dbReference type="GO" id="GO:0030313">
    <property type="term" value="C:cell envelope"/>
    <property type="evidence" value="ECO:0007669"/>
    <property type="project" value="UniProtKB-SubCell"/>
</dbReference>
<keyword evidence="3" id="KW-0645">Protease</keyword>
<dbReference type="STRING" id="1703770.AMJ39_02765"/>
<evidence type="ECO:0000256" key="4">
    <source>
        <dbReference type="ARBA" id="ARBA00022723"/>
    </source>
</evidence>
<evidence type="ECO:0000313" key="10">
    <source>
        <dbReference type="EMBL" id="KPJ53933.1"/>
    </source>
</evidence>
<keyword evidence="5" id="KW-0378">Hydrolase</keyword>
<evidence type="ECO:0000259" key="8">
    <source>
        <dbReference type="Pfam" id="PF01551"/>
    </source>
</evidence>